<dbReference type="Proteomes" id="UP000533598">
    <property type="component" value="Unassembled WGS sequence"/>
</dbReference>
<name>A0A7W7CFB4_9PSEU</name>
<dbReference type="AlphaFoldDB" id="A0A7W7CFB4"/>
<dbReference type="GO" id="GO:0045892">
    <property type="term" value="P:negative regulation of DNA-templated transcription"/>
    <property type="evidence" value="ECO:0007669"/>
    <property type="project" value="InterPro"/>
</dbReference>
<evidence type="ECO:0000256" key="4">
    <source>
        <dbReference type="ARBA" id="ARBA00023163"/>
    </source>
</evidence>
<accession>A0A7W7CFB4</accession>
<dbReference type="Gene3D" id="1.10.10.10">
    <property type="entry name" value="Winged helix-like DNA-binding domain superfamily/Winged helix DNA-binding domain"/>
    <property type="match status" value="1"/>
</dbReference>
<dbReference type="EMBL" id="JACHMH010000001">
    <property type="protein sequence ID" value="MBB4680185.1"/>
    <property type="molecule type" value="Genomic_DNA"/>
</dbReference>
<evidence type="ECO:0000256" key="3">
    <source>
        <dbReference type="ARBA" id="ARBA00023125"/>
    </source>
</evidence>
<dbReference type="RefSeq" id="WP_185005845.1">
    <property type="nucleotide sequence ID" value="NZ_BAAAUI010000009.1"/>
</dbReference>
<evidence type="ECO:0000256" key="1">
    <source>
        <dbReference type="ARBA" id="ARBA00011046"/>
    </source>
</evidence>
<keyword evidence="3" id="KW-0238">DNA-binding</keyword>
<organism evidence="5 6">
    <name type="scientific">Crossiella cryophila</name>
    <dbReference type="NCBI Taxonomy" id="43355"/>
    <lineage>
        <taxon>Bacteria</taxon>
        <taxon>Bacillati</taxon>
        <taxon>Actinomycetota</taxon>
        <taxon>Actinomycetes</taxon>
        <taxon>Pseudonocardiales</taxon>
        <taxon>Pseudonocardiaceae</taxon>
        <taxon>Crossiella</taxon>
    </lineage>
</organism>
<gene>
    <name evidence="5" type="ORF">HNR67_006303</name>
</gene>
<dbReference type="GO" id="GO:0003677">
    <property type="term" value="F:DNA binding"/>
    <property type="evidence" value="ECO:0007669"/>
    <property type="project" value="UniProtKB-KW"/>
</dbReference>
<evidence type="ECO:0000256" key="2">
    <source>
        <dbReference type="ARBA" id="ARBA00023015"/>
    </source>
</evidence>
<keyword evidence="4" id="KW-0804">Transcription</keyword>
<proteinExistence type="inferred from homology"/>
<reference evidence="5 6" key="1">
    <citation type="submission" date="2020-08" db="EMBL/GenBank/DDBJ databases">
        <title>Sequencing the genomes of 1000 actinobacteria strains.</title>
        <authorList>
            <person name="Klenk H.-P."/>
        </authorList>
    </citation>
    <scope>NUCLEOTIDE SEQUENCE [LARGE SCALE GENOMIC DNA]</scope>
    <source>
        <strain evidence="5 6">DSM 44230</strain>
    </source>
</reference>
<protein>
    <submittedName>
        <fullName evidence="5">Putative transcriptional regulator</fullName>
    </submittedName>
</protein>
<evidence type="ECO:0000313" key="6">
    <source>
        <dbReference type="Proteomes" id="UP000533598"/>
    </source>
</evidence>
<dbReference type="InterPro" id="IPR005650">
    <property type="entry name" value="BlaI_family"/>
</dbReference>
<keyword evidence="2" id="KW-0805">Transcription regulation</keyword>
<dbReference type="InterPro" id="IPR036388">
    <property type="entry name" value="WH-like_DNA-bd_sf"/>
</dbReference>
<dbReference type="InterPro" id="IPR036390">
    <property type="entry name" value="WH_DNA-bd_sf"/>
</dbReference>
<comment type="similarity">
    <text evidence="1">Belongs to the BlaI transcriptional regulatory family.</text>
</comment>
<keyword evidence="6" id="KW-1185">Reference proteome</keyword>
<dbReference type="SUPFAM" id="SSF46785">
    <property type="entry name" value="Winged helix' DNA-binding domain"/>
    <property type="match status" value="1"/>
</dbReference>
<sequence length="120" mass="13544">MRGLGELESKVMDVLWDAAEPLRVRQVLDRLADPRPLAYTTIMTILDNLHGKGLVRRERAGRAYEYLPAETRAEVGARLLRDVLDSSGHAESVLLHFARSASPAETDILRRALRKRRDPS</sequence>
<dbReference type="Pfam" id="PF03965">
    <property type="entry name" value="Penicillinase_R"/>
    <property type="match status" value="1"/>
</dbReference>
<comment type="caution">
    <text evidence="5">The sequence shown here is derived from an EMBL/GenBank/DDBJ whole genome shotgun (WGS) entry which is preliminary data.</text>
</comment>
<dbReference type="Gene3D" id="6.10.140.850">
    <property type="match status" value="1"/>
</dbReference>
<evidence type="ECO:0000313" key="5">
    <source>
        <dbReference type="EMBL" id="MBB4680185.1"/>
    </source>
</evidence>